<keyword evidence="10" id="KW-0325">Glycoprotein</keyword>
<evidence type="ECO:0000256" key="3">
    <source>
        <dbReference type="ARBA" id="ARBA00022676"/>
    </source>
</evidence>
<evidence type="ECO:0000313" key="12">
    <source>
        <dbReference type="Proteomes" id="UP000694844"/>
    </source>
</evidence>
<dbReference type="GO" id="GO:0016758">
    <property type="term" value="F:hexosyltransferase activity"/>
    <property type="evidence" value="ECO:0007669"/>
    <property type="project" value="InterPro"/>
</dbReference>
<dbReference type="GO" id="GO:0006493">
    <property type="term" value="P:protein O-linked glycosylation"/>
    <property type="evidence" value="ECO:0007669"/>
    <property type="project" value="TreeGrafter"/>
</dbReference>
<dbReference type="Gene3D" id="3.90.550.50">
    <property type="match status" value="1"/>
</dbReference>
<evidence type="ECO:0000256" key="1">
    <source>
        <dbReference type="ARBA" id="ARBA00004323"/>
    </source>
</evidence>
<keyword evidence="8 11" id="KW-0333">Golgi apparatus</keyword>
<keyword evidence="9" id="KW-0472">Membrane</keyword>
<dbReference type="EC" id="2.4.1.-" evidence="11"/>
<reference evidence="13" key="1">
    <citation type="submission" date="2025-08" db="UniProtKB">
        <authorList>
            <consortium name="RefSeq"/>
        </authorList>
    </citation>
    <scope>IDENTIFICATION</scope>
    <source>
        <tissue evidence="13">Whole sample</tissue>
    </source>
</reference>
<evidence type="ECO:0000256" key="9">
    <source>
        <dbReference type="ARBA" id="ARBA00023136"/>
    </source>
</evidence>
<sequence>MTRMSPRKITKALCKATKWILLLLVVTFLCFRFREKEQQTKGAYKLLQEYINKGLLQAPPARPVVCQPRNVFLLIMVPSAVSNFEQRRVIRKTWGNITTEPSVLLRFVLGKSTMHELQSLAETENSVYNDILFTNILETYENLLHKSIALLRWASFYCQGVQYLLKIDDDMFLNLPRLLNDLRRNPKLNTISGCRVSGASPFRTLFSKWRISRKQYQKDVYPDYIAGTAYLISGDIISKLYNATRRVPYFVFEDVYITGMCRKHIGAVASEHREFSCGFRDKGPCGKNFRYHITGHHYRPTEIQRMWSELQDRWSNCRLADAYLIHQLIYVSQQLMFL</sequence>
<evidence type="ECO:0000313" key="13">
    <source>
        <dbReference type="RefSeq" id="XP_022295666.1"/>
    </source>
</evidence>
<dbReference type="AlphaFoldDB" id="A0A8B8AX12"/>
<dbReference type="OrthoDB" id="5512589at2759"/>
<dbReference type="PANTHER" id="PTHR11214:SF379">
    <property type="entry name" value="HEXOSYLTRANSFERASE-RELATED"/>
    <property type="match status" value="1"/>
</dbReference>
<keyword evidence="6" id="KW-0735">Signal-anchor</keyword>
<dbReference type="Proteomes" id="UP000694844">
    <property type="component" value="Chromosome 7"/>
</dbReference>
<evidence type="ECO:0000256" key="8">
    <source>
        <dbReference type="ARBA" id="ARBA00023034"/>
    </source>
</evidence>
<organism evidence="12 13">
    <name type="scientific">Crassostrea virginica</name>
    <name type="common">Eastern oyster</name>
    <dbReference type="NCBI Taxonomy" id="6565"/>
    <lineage>
        <taxon>Eukaryota</taxon>
        <taxon>Metazoa</taxon>
        <taxon>Spiralia</taxon>
        <taxon>Lophotrochozoa</taxon>
        <taxon>Mollusca</taxon>
        <taxon>Bivalvia</taxon>
        <taxon>Autobranchia</taxon>
        <taxon>Pteriomorphia</taxon>
        <taxon>Ostreida</taxon>
        <taxon>Ostreoidea</taxon>
        <taxon>Ostreidae</taxon>
        <taxon>Crassostrea</taxon>
    </lineage>
</organism>
<keyword evidence="4" id="KW-0808">Transferase</keyword>
<proteinExistence type="inferred from homology"/>
<accession>A0A8B8AX12</accession>
<dbReference type="Pfam" id="PF01762">
    <property type="entry name" value="Galactosyl_T"/>
    <property type="match status" value="1"/>
</dbReference>
<protein>
    <recommendedName>
        <fullName evidence="11">Hexosyltransferase</fullName>
        <ecNumber evidence="11">2.4.1.-</ecNumber>
    </recommendedName>
</protein>
<evidence type="ECO:0000256" key="5">
    <source>
        <dbReference type="ARBA" id="ARBA00022692"/>
    </source>
</evidence>
<keyword evidence="3 11" id="KW-0328">Glycosyltransferase</keyword>
<comment type="similarity">
    <text evidence="2 11">Belongs to the glycosyltransferase 31 family.</text>
</comment>
<evidence type="ECO:0000256" key="7">
    <source>
        <dbReference type="ARBA" id="ARBA00022989"/>
    </source>
</evidence>
<evidence type="ECO:0000256" key="2">
    <source>
        <dbReference type="ARBA" id="ARBA00008661"/>
    </source>
</evidence>
<gene>
    <name evidence="13" type="primary">LOC111105596</name>
</gene>
<name>A0A8B8AX12_CRAVI</name>
<dbReference type="FunFam" id="3.90.550.50:FF:000001">
    <property type="entry name" value="Hexosyltransferase"/>
    <property type="match status" value="1"/>
</dbReference>
<dbReference type="InterPro" id="IPR002659">
    <property type="entry name" value="Glyco_trans_31"/>
</dbReference>
<dbReference type="GO" id="GO:0000139">
    <property type="term" value="C:Golgi membrane"/>
    <property type="evidence" value="ECO:0007669"/>
    <property type="project" value="UniProtKB-SubCell"/>
</dbReference>
<keyword evidence="12" id="KW-1185">Reference proteome</keyword>
<keyword evidence="7" id="KW-1133">Transmembrane helix</keyword>
<dbReference type="RefSeq" id="XP_022295666.1">
    <property type="nucleotide sequence ID" value="XM_022439958.1"/>
</dbReference>
<evidence type="ECO:0000256" key="4">
    <source>
        <dbReference type="ARBA" id="ARBA00022679"/>
    </source>
</evidence>
<dbReference type="KEGG" id="cvn:111105596"/>
<keyword evidence="5" id="KW-0812">Transmembrane</keyword>
<comment type="subcellular location">
    <subcellularLocation>
        <location evidence="1 11">Golgi apparatus membrane</location>
        <topology evidence="1 11">Single-pass type II membrane protein</topology>
    </subcellularLocation>
</comment>
<dbReference type="GeneID" id="111105596"/>
<dbReference type="PANTHER" id="PTHR11214">
    <property type="entry name" value="BETA-1,3-N-ACETYLGLUCOSAMINYLTRANSFERASE"/>
    <property type="match status" value="1"/>
</dbReference>
<evidence type="ECO:0000256" key="6">
    <source>
        <dbReference type="ARBA" id="ARBA00022968"/>
    </source>
</evidence>
<evidence type="ECO:0000256" key="11">
    <source>
        <dbReference type="RuleBase" id="RU363063"/>
    </source>
</evidence>
<evidence type="ECO:0000256" key="10">
    <source>
        <dbReference type="ARBA" id="ARBA00023180"/>
    </source>
</evidence>